<comment type="caution">
    <text evidence="2">The sequence shown here is derived from an EMBL/GenBank/DDBJ whole genome shotgun (WGS) entry which is preliminary data.</text>
</comment>
<reference evidence="2 3" key="1">
    <citation type="submission" date="2024-06" db="EMBL/GenBank/DDBJ databases">
        <title>A chromosome-level genome assembly of beet webworm, Loxostege sticticalis.</title>
        <authorList>
            <person name="Zhang Y."/>
        </authorList>
    </citation>
    <scope>NUCLEOTIDE SEQUENCE [LARGE SCALE GENOMIC DNA]</scope>
    <source>
        <strain evidence="2">AQ028</strain>
        <tissue evidence="2">Male pupae</tissue>
    </source>
</reference>
<evidence type="ECO:0000313" key="2">
    <source>
        <dbReference type="EMBL" id="KAL0821264.1"/>
    </source>
</evidence>
<dbReference type="AlphaFoldDB" id="A0ABD0SQJ3"/>
<dbReference type="Proteomes" id="UP001549921">
    <property type="component" value="Unassembled WGS sequence"/>
</dbReference>
<organism evidence="2 3">
    <name type="scientific">Loxostege sticticalis</name>
    <name type="common">Beet webworm moth</name>
    <dbReference type="NCBI Taxonomy" id="481309"/>
    <lineage>
        <taxon>Eukaryota</taxon>
        <taxon>Metazoa</taxon>
        <taxon>Ecdysozoa</taxon>
        <taxon>Arthropoda</taxon>
        <taxon>Hexapoda</taxon>
        <taxon>Insecta</taxon>
        <taxon>Pterygota</taxon>
        <taxon>Neoptera</taxon>
        <taxon>Endopterygota</taxon>
        <taxon>Lepidoptera</taxon>
        <taxon>Glossata</taxon>
        <taxon>Ditrysia</taxon>
        <taxon>Pyraloidea</taxon>
        <taxon>Crambidae</taxon>
        <taxon>Pyraustinae</taxon>
        <taxon>Loxostege</taxon>
    </lineage>
</organism>
<protein>
    <recommendedName>
        <fullName evidence="1">Reverse transcriptase domain-containing protein</fullName>
    </recommendedName>
</protein>
<gene>
    <name evidence="2" type="ORF">ABMA28_005864</name>
</gene>
<dbReference type="PROSITE" id="PS50878">
    <property type="entry name" value="RT_POL"/>
    <property type="match status" value="1"/>
</dbReference>
<dbReference type="SUPFAM" id="SSF56219">
    <property type="entry name" value="DNase I-like"/>
    <property type="match status" value="1"/>
</dbReference>
<evidence type="ECO:0000313" key="3">
    <source>
        <dbReference type="Proteomes" id="UP001549921"/>
    </source>
</evidence>
<evidence type="ECO:0000259" key="1">
    <source>
        <dbReference type="PROSITE" id="PS50878"/>
    </source>
</evidence>
<dbReference type="GO" id="GO:0071897">
    <property type="term" value="P:DNA biosynthetic process"/>
    <property type="evidence" value="ECO:0007669"/>
    <property type="project" value="UniProtKB-ARBA"/>
</dbReference>
<sequence length="558" mass="64268">MYYQNVRGLRTKTHSFYCNLANSNYDIIILTETWLKDNISNSELFDGRYSYIVYRRDRSVSRFQRKSDGGGVLIAVSNRFGSCRMYNWESECEDLWVTVTIPNTKPLVTLTLCAVYLSPPVQRPALEHFVGNCHSVLEENNLRNVCLIGDFNQGKISWNSSGMDPTPQLSNLNQYFVDFTTVSNLNQFNKVLNSKDRLLDLVLTDLATCSVEEAVDILSTVDPLHPPISIVIPTHNEPHLRSNLIQKRNFYRANYTDINEYLSQIDWDDLLSVEADVNKMTDTFYEVIADTIAKFVPMQRPRHNKFPPWFSSDLIRRLREKENVLAKACYKTYLNNLSSCGFFGSMLDWLRSYLEERKFYVVVNGFASSTHDVTTGVPQGSHLGPVLFNIFVNDLPFRFRFSSPYLFADDLKLSKTIESMDDAVLLQKDIDSLSEWCDTNGMELNVKKCSFIKFTRKTNVLPTKYSVNGINLEEVQVIRDLGVLMDSKLTFVPHIDHTIKKASRAMGFLMRNAREFKHNSTKSLLYNSLGPKEIYQVSRAHHGWIQQIARIRRKIGSF</sequence>
<dbReference type="SUPFAM" id="SSF56672">
    <property type="entry name" value="DNA/RNA polymerases"/>
    <property type="match status" value="1"/>
</dbReference>
<dbReference type="Pfam" id="PF00078">
    <property type="entry name" value="RVT_1"/>
    <property type="match status" value="1"/>
</dbReference>
<dbReference type="PANTHER" id="PTHR33332">
    <property type="entry name" value="REVERSE TRANSCRIPTASE DOMAIN-CONTAINING PROTEIN"/>
    <property type="match status" value="1"/>
</dbReference>
<proteinExistence type="predicted"/>
<name>A0ABD0SQJ3_LOXSC</name>
<dbReference type="Gene3D" id="3.60.10.10">
    <property type="entry name" value="Endonuclease/exonuclease/phosphatase"/>
    <property type="match status" value="1"/>
</dbReference>
<dbReference type="InterPro" id="IPR036691">
    <property type="entry name" value="Endo/exonu/phosph_ase_sf"/>
</dbReference>
<dbReference type="InterPro" id="IPR043502">
    <property type="entry name" value="DNA/RNA_pol_sf"/>
</dbReference>
<feature type="domain" description="Reverse transcriptase" evidence="1">
    <location>
        <begin position="147"/>
        <end position="472"/>
    </location>
</feature>
<dbReference type="InterPro" id="IPR000477">
    <property type="entry name" value="RT_dom"/>
</dbReference>
<accession>A0ABD0SQJ3</accession>
<dbReference type="EMBL" id="JBEDNZ010000018">
    <property type="protein sequence ID" value="KAL0821264.1"/>
    <property type="molecule type" value="Genomic_DNA"/>
</dbReference>